<proteinExistence type="predicted"/>
<accession>A0A6J6SGD5</accession>
<gene>
    <name evidence="1" type="ORF">UFOPK2658_01846</name>
</gene>
<sequence>MIGVPRVAANVGSVATVVEVSARFVETSVVAIVVASTTVALSAVLFDELQAISDSKARVVIAPRRTWAIFITNARDESDLLEQP</sequence>
<reference evidence="1" key="1">
    <citation type="submission" date="2020-05" db="EMBL/GenBank/DDBJ databases">
        <authorList>
            <person name="Chiriac C."/>
            <person name="Salcher M."/>
            <person name="Ghai R."/>
            <person name="Kavagutti S V."/>
        </authorList>
    </citation>
    <scope>NUCLEOTIDE SEQUENCE</scope>
</reference>
<organism evidence="1">
    <name type="scientific">freshwater metagenome</name>
    <dbReference type="NCBI Taxonomy" id="449393"/>
    <lineage>
        <taxon>unclassified sequences</taxon>
        <taxon>metagenomes</taxon>
        <taxon>ecological metagenomes</taxon>
    </lineage>
</organism>
<protein>
    <submittedName>
        <fullName evidence="1">Unannotated protein</fullName>
    </submittedName>
</protein>
<dbReference type="AlphaFoldDB" id="A0A6J6SGD5"/>
<name>A0A6J6SGD5_9ZZZZ</name>
<evidence type="ECO:0000313" key="1">
    <source>
        <dbReference type="EMBL" id="CAB4733635.1"/>
    </source>
</evidence>
<dbReference type="EMBL" id="CAEZYH010000132">
    <property type="protein sequence ID" value="CAB4733635.1"/>
    <property type="molecule type" value="Genomic_DNA"/>
</dbReference>